<evidence type="ECO:0000259" key="3">
    <source>
        <dbReference type="Pfam" id="PF20803"/>
    </source>
</evidence>
<gene>
    <name evidence="4" type="ORF">E2R59_11890</name>
</gene>
<dbReference type="AlphaFoldDB" id="A0A4R5YCK5"/>
<protein>
    <submittedName>
        <fullName evidence="4">PaaX family transcriptional regulator</fullName>
    </submittedName>
</protein>
<evidence type="ECO:0000259" key="1">
    <source>
        <dbReference type="Pfam" id="PF07848"/>
    </source>
</evidence>
<sequence>MKPRGIVIDLFGDYLRYRGGSARLRDLTALLECFGVGESTARVTLTRLRKEGWFSTEPDPSGRGVIYSLTEKSWRILDEGRERIFTRAESEWGGMWHMVIYYVPEPERALREQLRKELSWLGFGALAASTWICPHDRLTTVEEKFAGIPAVRLDLLRAQSKGLTYDRDMAQRCWDLTELNHDYVEFVERYRQLMPRFRSGRMPAREALVERTRLIQDYRKFPFRDPDLPTDLLPARWMGCEAHELFLEARDALRTSAEGHVDTLLGPVGTQNAPGAA</sequence>
<organism evidence="4 5">
    <name type="scientific">Kocuria rosea</name>
    <name type="common">Deinococcus erythromyxa</name>
    <name type="synonym">Micrococcus rubens</name>
    <dbReference type="NCBI Taxonomy" id="1275"/>
    <lineage>
        <taxon>Bacteria</taxon>
        <taxon>Bacillati</taxon>
        <taxon>Actinomycetota</taxon>
        <taxon>Actinomycetes</taxon>
        <taxon>Micrococcales</taxon>
        <taxon>Micrococcaceae</taxon>
        <taxon>Kocuria</taxon>
    </lineage>
</organism>
<dbReference type="PANTHER" id="PTHR30319:SF1">
    <property type="entry name" value="TRANSCRIPTIONAL REPRESSOR PAAX"/>
    <property type="match status" value="1"/>
</dbReference>
<proteinExistence type="predicted"/>
<dbReference type="InterPro" id="IPR012906">
    <property type="entry name" value="PaaX-like_N"/>
</dbReference>
<feature type="domain" description="Transcriptional repressor PaaX-like C-terminal" evidence="2">
    <location>
        <begin position="174"/>
        <end position="262"/>
    </location>
</feature>
<reference evidence="4 5" key="1">
    <citation type="submission" date="2019-03" db="EMBL/GenBank/DDBJ databases">
        <title>Genome Sequencing and Assembly of Various Microbes Isolated from Partially Reclaimed Soil and Acid Mine Drainage (AMD) Site.</title>
        <authorList>
            <person name="Steinbock B."/>
            <person name="Bechtold R."/>
            <person name="Sevigny J.L."/>
            <person name="Thomas D."/>
            <person name="Cuthill L.R."/>
            <person name="Aveiro Johannsen E.J."/>
            <person name="Thomas K."/>
            <person name="Ghosh A."/>
        </authorList>
    </citation>
    <scope>NUCLEOTIDE SEQUENCE [LARGE SCALE GENOMIC DNA]</scope>
    <source>
        <strain evidence="4 5">S-A3</strain>
    </source>
</reference>
<dbReference type="Pfam" id="PF08223">
    <property type="entry name" value="PaaX_C"/>
    <property type="match status" value="1"/>
</dbReference>
<accession>A0A4R5YCK5</accession>
<dbReference type="RefSeq" id="WP_133410747.1">
    <property type="nucleotide sequence ID" value="NZ_SMZT01000005.1"/>
</dbReference>
<evidence type="ECO:0000313" key="4">
    <source>
        <dbReference type="EMBL" id="TDL41857.1"/>
    </source>
</evidence>
<feature type="domain" description="Transcriptional repressor PaaX-like N-terminal" evidence="1">
    <location>
        <begin position="3"/>
        <end position="72"/>
    </location>
</feature>
<dbReference type="PANTHER" id="PTHR30319">
    <property type="entry name" value="PHENYLACETIC ACID REGULATOR-RELATED TRANSCRIPTIONAL REPRESSOR"/>
    <property type="match status" value="1"/>
</dbReference>
<dbReference type="InterPro" id="IPR013225">
    <property type="entry name" value="PaaX_C"/>
</dbReference>
<dbReference type="InterPro" id="IPR036388">
    <property type="entry name" value="WH-like_DNA-bd_sf"/>
</dbReference>
<dbReference type="GO" id="GO:0006351">
    <property type="term" value="P:DNA-templated transcription"/>
    <property type="evidence" value="ECO:0007669"/>
    <property type="project" value="InterPro"/>
</dbReference>
<dbReference type="InterPro" id="IPR048846">
    <property type="entry name" value="PaaX-like_central"/>
</dbReference>
<dbReference type="Pfam" id="PF07848">
    <property type="entry name" value="PaaX"/>
    <property type="match status" value="1"/>
</dbReference>
<dbReference type="EMBL" id="SMZT01000005">
    <property type="protein sequence ID" value="TDL41857.1"/>
    <property type="molecule type" value="Genomic_DNA"/>
</dbReference>
<evidence type="ECO:0000313" key="5">
    <source>
        <dbReference type="Proteomes" id="UP000295163"/>
    </source>
</evidence>
<dbReference type="InterPro" id="IPR011965">
    <property type="entry name" value="PaaX_trns_reg"/>
</dbReference>
<dbReference type="GeneID" id="64348119"/>
<evidence type="ECO:0000259" key="2">
    <source>
        <dbReference type="Pfam" id="PF08223"/>
    </source>
</evidence>
<dbReference type="Gene3D" id="1.10.10.10">
    <property type="entry name" value="Winged helix-like DNA-binding domain superfamily/Winged helix DNA-binding domain"/>
    <property type="match status" value="1"/>
</dbReference>
<dbReference type="Gene3D" id="1.20.58.1460">
    <property type="match status" value="1"/>
</dbReference>
<dbReference type="SUPFAM" id="SSF46785">
    <property type="entry name" value="Winged helix' DNA-binding domain"/>
    <property type="match status" value="1"/>
</dbReference>
<dbReference type="PIRSF" id="PIRSF020623">
    <property type="entry name" value="PaaX"/>
    <property type="match status" value="1"/>
</dbReference>
<dbReference type="InterPro" id="IPR036390">
    <property type="entry name" value="WH_DNA-bd_sf"/>
</dbReference>
<dbReference type="Proteomes" id="UP000295163">
    <property type="component" value="Unassembled WGS sequence"/>
</dbReference>
<name>A0A4R5YCK5_KOCRO</name>
<dbReference type="Pfam" id="PF20803">
    <property type="entry name" value="PaaX_M"/>
    <property type="match status" value="1"/>
</dbReference>
<dbReference type="Gene3D" id="3.30.70.2650">
    <property type="match status" value="1"/>
</dbReference>
<feature type="domain" description="Transcriptional repressor PaaX-like central Cas2-like" evidence="3">
    <location>
        <begin position="90"/>
        <end position="169"/>
    </location>
</feature>
<comment type="caution">
    <text evidence="4">The sequence shown here is derived from an EMBL/GenBank/DDBJ whole genome shotgun (WGS) entry which is preliminary data.</text>
</comment>